<feature type="binding site" evidence="2">
    <location>
        <begin position="118"/>
        <end position="121"/>
    </location>
    <ligand>
        <name>ATP</name>
        <dbReference type="ChEBI" id="CHEBI:30616"/>
    </ligand>
</feature>
<sequence>MSSVFITATGTDIGKTFVASKMLNEWREQGLNPHAVKPLMSGFGESDLAQSDAGQLLAAMGEKITPENVNRICMRRYEKPVAPNQAAREANQALDYDDILAFVNSRVLLAEGSPIIVEGAGGIMSPVTDNKLHLDLIYDLAMPAILVTANYLGSISHTLSALEVMSNKGIVLERVVVTKPTSEHGEAEALIEELQRWSDVTFEVA</sequence>
<comment type="caution">
    <text evidence="2">Lacks conserved residue(s) required for the propagation of feature annotation.</text>
</comment>
<accession>C6XNL1</accession>
<keyword evidence="2" id="KW-0460">Magnesium</keyword>
<keyword evidence="2" id="KW-0067">ATP-binding</keyword>
<proteinExistence type="inferred from homology"/>
<keyword evidence="1 2" id="KW-0093">Biotin biosynthesis</keyword>
<evidence type="ECO:0000313" key="4">
    <source>
        <dbReference type="Proteomes" id="UP000002745"/>
    </source>
</evidence>
<feature type="binding site" evidence="2">
    <location>
        <position position="52"/>
    </location>
    <ligand>
        <name>ATP</name>
        <dbReference type="ChEBI" id="CHEBI:30616"/>
    </ligand>
</feature>
<comment type="subunit">
    <text evidence="2">Homodimer.</text>
</comment>
<organism evidence="3 4">
    <name type="scientific">Hirschia baltica (strain ATCC 49814 / DSM 5838 / IFAM 1418)</name>
    <dbReference type="NCBI Taxonomy" id="582402"/>
    <lineage>
        <taxon>Bacteria</taxon>
        <taxon>Pseudomonadati</taxon>
        <taxon>Pseudomonadota</taxon>
        <taxon>Alphaproteobacteria</taxon>
        <taxon>Hyphomonadales</taxon>
        <taxon>Hyphomonadaceae</taxon>
        <taxon>Hirschia</taxon>
    </lineage>
</organism>
<feature type="binding site" evidence="2">
    <location>
        <position position="52"/>
    </location>
    <ligand>
        <name>Mg(2+)</name>
        <dbReference type="ChEBI" id="CHEBI:18420"/>
    </ligand>
</feature>
<dbReference type="STRING" id="582402.Hbal_0562"/>
<name>C6XNL1_HIRBI</name>
<dbReference type="OrthoDB" id="9802097at2"/>
<dbReference type="EC" id="6.3.3.3" evidence="2"/>
<dbReference type="SUPFAM" id="SSF52540">
    <property type="entry name" value="P-loop containing nucleoside triphosphate hydrolases"/>
    <property type="match status" value="1"/>
</dbReference>
<reference evidence="4" key="1">
    <citation type="journal article" date="2011" name="J. Bacteriol.">
        <title>Genome sequences of eight morphologically diverse alphaproteobacteria.</title>
        <authorList>
            <consortium name="US DOE Joint Genome Institute"/>
            <person name="Brown P.J."/>
            <person name="Kysela D.T."/>
            <person name="Buechlein A."/>
            <person name="Hemmerich C."/>
            <person name="Brun Y.V."/>
        </authorList>
    </citation>
    <scope>NUCLEOTIDE SEQUENCE [LARGE SCALE GENOMIC DNA]</scope>
    <source>
        <strain evidence="4">ATCC 49814 / DSM 5838 / IFAM 1418</strain>
    </source>
</reference>
<gene>
    <name evidence="2" type="primary">bioD</name>
    <name evidence="3" type="ordered locus">Hbal_0562</name>
</gene>
<feature type="binding site" evidence="2">
    <location>
        <position position="195"/>
    </location>
    <ligand>
        <name>ATP</name>
        <dbReference type="ChEBI" id="CHEBI:30616"/>
    </ligand>
</feature>
<dbReference type="GO" id="GO:0000287">
    <property type="term" value="F:magnesium ion binding"/>
    <property type="evidence" value="ECO:0007669"/>
    <property type="project" value="UniProtKB-UniRule"/>
</dbReference>
<dbReference type="RefSeq" id="WP_015826414.1">
    <property type="nucleotide sequence ID" value="NC_012982.1"/>
</dbReference>
<dbReference type="HAMAP" id="MF_00336">
    <property type="entry name" value="BioD"/>
    <property type="match status" value="1"/>
</dbReference>
<keyword evidence="2" id="KW-0963">Cytoplasm</keyword>
<dbReference type="PIRSF" id="PIRSF006755">
    <property type="entry name" value="DTB_synth"/>
    <property type="match status" value="1"/>
</dbReference>
<dbReference type="UniPathway" id="UPA00078">
    <property type="reaction ID" value="UER00161"/>
</dbReference>
<comment type="cofactor">
    <cofactor evidence="2">
        <name>Mg(2+)</name>
        <dbReference type="ChEBI" id="CHEBI:18420"/>
    </cofactor>
</comment>
<dbReference type="EMBL" id="CP001678">
    <property type="protein sequence ID" value="ACT58264.1"/>
    <property type="molecule type" value="Genomic_DNA"/>
</dbReference>
<dbReference type="PANTHER" id="PTHR43210">
    <property type="entry name" value="DETHIOBIOTIN SYNTHETASE"/>
    <property type="match status" value="1"/>
</dbReference>
<dbReference type="PANTHER" id="PTHR43210:SF5">
    <property type="entry name" value="DETHIOBIOTIN SYNTHETASE"/>
    <property type="match status" value="1"/>
</dbReference>
<evidence type="ECO:0000256" key="1">
    <source>
        <dbReference type="ARBA" id="ARBA00022756"/>
    </source>
</evidence>
<dbReference type="InterPro" id="IPR004472">
    <property type="entry name" value="DTB_synth_BioD"/>
</dbReference>
<dbReference type="KEGG" id="hba:Hbal_0562"/>
<feature type="active site" evidence="2">
    <location>
        <position position="37"/>
    </location>
</feature>
<dbReference type="eggNOG" id="COG0132">
    <property type="taxonomic scope" value="Bacteria"/>
</dbReference>
<keyword evidence="2" id="KW-0479">Metal-binding</keyword>
<dbReference type="GO" id="GO:0005829">
    <property type="term" value="C:cytosol"/>
    <property type="evidence" value="ECO:0007669"/>
    <property type="project" value="TreeGrafter"/>
</dbReference>
<evidence type="ECO:0000256" key="2">
    <source>
        <dbReference type="HAMAP-Rule" id="MF_00336"/>
    </source>
</evidence>
<comment type="subcellular location">
    <subcellularLocation>
        <location evidence="2">Cytoplasm</location>
    </subcellularLocation>
</comment>
<keyword evidence="4" id="KW-1185">Reference proteome</keyword>
<dbReference type="Pfam" id="PF13500">
    <property type="entry name" value="AAA_26"/>
    <property type="match status" value="1"/>
</dbReference>
<comment type="similarity">
    <text evidence="2">Belongs to the dethiobiotin synthetase family.</text>
</comment>
<dbReference type="NCBIfam" id="TIGR00347">
    <property type="entry name" value="bioD"/>
    <property type="match status" value="1"/>
</dbReference>
<dbReference type="InterPro" id="IPR027417">
    <property type="entry name" value="P-loop_NTPase"/>
</dbReference>
<comment type="function">
    <text evidence="2">Catalyzes a mechanistically unusual reaction, the ATP-dependent insertion of CO2 between the N7 and N8 nitrogen atoms of 7,8-diaminopelargonic acid (DAPA, also called 7,8-diammoniononanoate) to form a ureido ring.</text>
</comment>
<dbReference type="GO" id="GO:0004141">
    <property type="term" value="F:dethiobiotin synthase activity"/>
    <property type="evidence" value="ECO:0007669"/>
    <property type="project" value="UniProtKB-UniRule"/>
</dbReference>
<comment type="pathway">
    <text evidence="2">Cofactor biosynthesis; biotin biosynthesis; biotin from 7,8-diaminononanoate: step 1/2.</text>
</comment>
<feature type="binding site" evidence="2">
    <location>
        <position position="16"/>
    </location>
    <ligand>
        <name>Mg(2+)</name>
        <dbReference type="ChEBI" id="CHEBI:18420"/>
    </ligand>
</feature>
<dbReference type="AlphaFoldDB" id="C6XNL1"/>
<comment type="catalytic activity">
    <reaction evidence="2">
        <text>(7R,8S)-7,8-diammoniononanoate + CO2 + ATP = (4R,5S)-dethiobiotin + ADP + phosphate + 3 H(+)</text>
        <dbReference type="Rhea" id="RHEA:15805"/>
        <dbReference type="ChEBI" id="CHEBI:15378"/>
        <dbReference type="ChEBI" id="CHEBI:16526"/>
        <dbReference type="ChEBI" id="CHEBI:30616"/>
        <dbReference type="ChEBI" id="CHEBI:43474"/>
        <dbReference type="ChEBI" id="CHEBI:149469"/>
        <dbReference type="ChEBI" id="CHEBI:149473"/>
        <dbReference type="ChEBI" id="CHEBI:456216"/>
        <dbReference type="EC" id="6.3.3.3"/>
    </reaction>
</comment>
<keyword evidence="2 3" id="KW-0436">Ligase</keyword>
<feature type="binding site" evidence="2">
    <location>
        <position position="41"/>
    </location>
    <ligand>
        <name>substrate</name>
    </ligand>
</feature>
<feature type="binding site" evidence="2">
    <location>
        <begin position="12"/>
        <end position="17"/>
    </location>
    <ligand>
        <name>ATP</name>
        <dbReference type="ChEBI" id="CHEBI:30616"/>
    </ligand>
</feature>
<evidence type="ECO:0000313" key="3">
    <source>
        <dbReference type="EMBL" id="ACT58264.1"/>
    </source>
</evidence>
<dbReference type="GO" id="GO:0009102">
    <property type="term" value="P:biotin biosynthetic process"/>
    <property type="evidence" value="ECO:0007669"/>
    <property type="project" value="UniProtKB-UniRule"/>
</dbReference>
<dbReference type="Proteomes" id="UP000002745">
    <property type="component" value="Chromosome"/>
</dbReference>
<feature type="binding site" evidence="2">
    <location>
        <position position="118"/>
    </location>
    <ligand>
        <name>Mg(2+)</name>
        <dbReference type="ChEBI" id="CHEBI:18420"/>
    </ligand>
</feature>
<dbReference type="Gene3D" id="3.40.50.300">
    <property type="entry name" value="P-loop containing nucleotide triphosphate hydrolases"/>
    <property type="match status" value="1"/>
</dbReference>
<dbReference type="GO" id="GO:0005524">
    <property type="term" value="F:ATP binding"/>
    <property type="evidence" value="ECO:0007669"/>
    <property type="project" value="UniProtKB-UniRule"/>
</dbReference>
<dbReference type="HOGENOM" id="CLU_072551_3_1_5"/>
<protein>
    <recommendedName>
        <fullName evidence="2">ATP-dependent dethiobiotin synthetase BioD</fullName>
        <ecNumber evidence="2">6.3.3.3</ecNumber>
    </recommendedName>
    <alternativeName>
        <fullName evidence="2">DTB synthetase</fullName>
        <shortName evidence="2">DTBS</shortName>
    </alternativeName>
    <alternativeName>
        <fullName evidence="2">Dethiobiotin synthase</fullName>
    </alternativeName>
</protein>
<keyword evidence="2" id="KW-0547">Nucleotide-binding</keyword>
<dbReference type="CDD" id="cd03109">
    <property type="entry name" value="DTBS"/>
    <property type="match status" value="1"/>
</dbReference>